<dbReference type="Gene3D" id="2.60.40.2310">
    <property type="match status" value="1"/>
</dbReference>
<evidence type="ECO:0000256" key="4">
    <source>
        <dbReference type="ARBA" id="ARBA00022801"/>
    </source>
</evidence>
<dbReference type="GO" id="GO:0006508">
    <property type="term" value="P:proteolysis"/>
    <property type="evidence" value="ECO:0007669"/>
    <property type="project" value="UniProtKB-KW"/>
</dbReference>
<evidence type="ECO:0008006" key="16">
    <source>
        <dbReference type="Google" id="ProtNLM"/>
    </source>
</evidence>
<evidence type="ECO:0000256" key="5">
    <source>
        <dbReference type="ARBA" id="ARBA00022825"/>
    </source>
</evidence>
<feature type="active site" description="Charge relay system" evidence="7 8">
    <location>
        <position position="257"/>
    </location>
</feature>
<feature type="domain" description="Subtilisin-like protease fibronectin type-III" evidence="13">
    <location>
        <begin position="708"/>
        <end position="808"/>
    </location>
</feature>
<accession>A0ABC9FGM8</accession>
<dbReference type="PROSITE" id="PS51892">
    <property type="entry name" value="SUBTILASE"/>
    <property type="match status" value="1"/>
</dbReference>
<dbReference type="FunFam" id="3.40.50.200:FF:000006">
    <property type="entry name" value="Subtilisin-like protease SBT1.5"/>
    <property type="match status" value="1"/>
</dbReference>
<dbReference type="Gene3D" id="3.40.50.200">
    <property type="entry name" value="Peptidase S8/S53 domain"/>
    <property type="match status" value="1"/>
</dbReference>
<reference evidence="15" key="1">
    <citation type="submission" date="2024-06" db="EMBL/GenBank/DDBJ databases">
        <authorList>
            <person name="Ryan C."/>
        </authorList>
    </citation>
    <scope>NUCLEOTIDE SEQUENCE [LARGE SCALE GENOMIC DNA]</scope>
</reference>
<dbReference type="InterPro" id="IPR036852">
    <property type="entry name" value="Peptidase_S8/S53_dom_sf"/>
</dbReference>
<protein>
    <recommendedName>
        <fullName evidence="16">Subtilisin-like protease</fullName>
    </recommendedName>
</protein>
<dbReference type="FunFam" id="3.50.30.30:FF:000005">
    <property type="entry name" value="subtilisin-like protease SBT1.5"/>
    <property type="match status" value="1"/>
</dbReference>
<name>A0ABC9FGM8_9POAL</name>
<dbReference type="PANTHER" id="PTHR10795">
    <property type="entry name" value="PROPROTEIN CONVERTASE SUBTILISIN/KEXIN"/>
    <property type="match status" value="1"/>
</dbReference>
<dbReference type="EMBL" id="OZ075116">
    <property type="protein sequence ID" value="CAL5074109.1"/>
    <property type="molecule type" value="Genomic_DNA"/>
</dbReference>
<keyword evidence="4 8" id="KW-0378">Hydrolase</keyword>
<sequence>MPSGSLFEPNALARAWRSLHSTPQRSNLTMLPMQKQPLVVLVLLLLAAFTFAVSSSADAADSNAGVATYIVYLNPTLKPSPYATHLHWHHAHLDALSLDPSRHLLYSYTTAAPSAFAARLLPSHAAALRAHPAVASVHEDVLLPLHTTRSPSFLHLPPYDVPPPEADGAAAAGPDVIIGVLDTGVWPESPSFGDAGLGPVPARWRGSCDTNATDFPSSMCNRKLIGARAFFRGYSSGGRNGSRVSSDLMSPRDHDGHGTHTASTAAGAVVADASLLGYARGTARGMAPGARVAAYKVCWRQGCFSSDILAGMESAIDDGVDVLSLSLGGGSMPLSRDPIAVGALAATRRGIVVSCSAGNSGPSPSSLVNTAPWIITVGAGTLDRDFPAYAALGNGETHAGMSLYAGDGLGNGKFRLVYNKGIRAGSNASKLCMEGTLDAAEVKGKVVLCDRGANSRVEKGQVVKQAGGVGMVLANAAQSGEEVVADSHLLPAVAVGARSGDAIRRYVESDDNAEVSLTFAGTALDVRPAPVVAAFSSRGPNRVVPQLLKPDVIGPGVNILAGWTGSLGPTGLVADERRSAFNILSGTSMSCPHISGLAAFVKAAHPDWSPSAVKSALMTTAYTADNTDSPLLDAATNATATPWAFGAGHVDPVRALSPGLVYDATADDYVAFLCAVGVSPRQVQAVAAAAAAGGPNVTCTRKLSSPGDLNYPSFSVMFGRRSTRSTVKYRRELTNVGDGAATYTVKVAGPSDIGVSVKPARLQFRGPGDKLRYTVTFRSANARGPMDPPAFGWLTWSSDEHEVRSPISYTWGM</sequence>
<dbReference type="Gene3D" id="3.50.30.30">
    <property type="match status" value="1"/>
</dbReference>
<evidence type="ECO:0000259" key="11">
    <source>
        <dbReference type="Pfam" id="PF02225"/>
    </source>
</evidence>
<evidence type="ECO:0000256" key="2">
    <source>
        <dbReference type="ARBA" id="ARBA00022670"/>
    </source>
</evidence>
<dbReference type="InterPro" id="IPR010259">
    <property type="entry name" value="S8pro/Inhibitor_I9"/>
</dbReference>
<evidence type="ECO:0000256" key="1">
    <source>
        <dbReference type="ARBA" id="ARBA00011073"/>
    </source>
</evidence>
<evidence type="ECO:0000256" key="3">
    <source>
        <dbReference type="ARBA" id="ARBA00022729"/>
    </source>
</evidence>
<gene>
    <name evidence="14" type="ORF">URODEC1_LOCUS105021</name>
</gene>
<feature type="active site" description="Charge relay system" evidence="7 8">
    <location>
        <position position="182"/>
    </location>
</feature>
<feature type="region of interest" description="Disordered" evidence="9">
    <location>
        <begin position="238"/>
        <end position="263"/>
    </location>
</feature>
<reference evidence="14 15" key="2">
    <citation type="submission" date="2024-10" db="EMBL/GenBank/DDBJ databases">
        <authorList>
            <person name="Ryan C."/>
        </authorList>
    </citation>
    <scope>NUCLEOTIDE SEQUENCE [LARGE SCALE GENOMIC DNA]</scope>
</reference>
<evidence type="ECO:0000256" key="7">
    <source>
        <dbReference type="PIRSR" id="PIRSR615500-1"/>
    </source>
</evidence>
<feature type="domain" description="Peptidase S8/S53" evidence="10">
    <location>
        <begin position="174"/>
        <end position="627"/>
    </location>
</feature>
<keyword evidence="3" id="KW-0732">Signal</keyword>
<dbReference type="InterPro" id="IPR041469">
    <property type="entry name" value="Subtilisin-like_FN3"/>
</dbReference>
<feature type="domain" description="Inhibitor I9" evidence="12">
    <location>
        <begin position="68"/>
        <end position="146"/>
    </location>
</feature>
<dbReference type="PRINTS" id="PR00723">
    <property type="entry name" value="SUBTILISIN"/>
</dbReference>
<evidence type="ECO:0000259" key="13">
    <source>
        <dbReference type="Pfam" id="PF17766"/>
    </source>
</evidence>
<dbReference type="InterPro" id="IPR046450">
    <property type="entry name" value="PA_dom_sf"/>
</dbReference>
<dbReference type="Pfam" id="PF17766">
    <property type="entry name" value="fn3_6"/>
    <property type="match status" value="1"/>
</dbReference>
<dbReference type="SUPFAM" id="SSF52025">
    <property type="entry name" value="PA domain"/>
    <property type="match status" value="1"/>
</dbReference>
<keyword evidence="6" id="KW-0325">Glycoprotein</keyword>
<dbReference type="InterPro" id="IPR023828">
    <property type="entry name" value="Peptidase_S8_Ser-AS"/>
</dbReference>
<evidence type="ECO:0000256" key="6">
    <source>
        <dbReference type="ARBA" id="ARBA00023180"/>
    </source>
</evidence>
<dbReference type="PROSITE" id="PS00138">
    <property type="entry name" value="SUBTILASE_SER"/>
    <property type="match status" value="1"/>
</dbReference>
<keyword evidence="5 8" id="KW-0720">Serine protease</keyword>
<evidence type="ECO:0000313" key="15">
    <source>
        <dbReference type="Proteomes" id="UP001497457"/>
    </source>
</evidence>
<dbReference type="GO" id="GO:0004252">
    <property type="term" value="F:serine-type endopeptidase activity"/>
    <property type="evidence" value="ECO:0007669"/>
    <property type="project" value="UniProtKB-UniRule"/>
</dbReference>
<organism evidence="14 15">
    <name type="scientific">Urochloa decumbens</name>
    <dbReference type="NCBI Taxonomy" id="240449"/>
    <lineage>
        <taxon>Eukaryota</taxon>
        <taxon>Viridiplantae</taxon>
        <taxon>Streptophyta</taxon>
        <taxon>Embryophyta</taxon>
        <taxon>Tracheophyta</taxon>
        <taxon>Spermatophyta</taxon>
        <taxon>Magnoliopsida</taxon>
        <taxon>Liliopsida</taxon>
        <taxon>Poales</taxon>
        <taxon>Poaceae</taxon>
        <taxon>PACMAD clade</taxon>
        <taxon>Panicoideae</taxon>
        <taxon>Panicodae</taxon>
        <taxon>Paniceae</taxon>
        <taxon>Melinidinae</taxon>
        <taxon>Urochloa</taxon>
    </lineage>
</organism>
<dbReference type="InterPro" id="IPR037045">
    <property type="entry name" value="S8pro/Inhibitor_I9_sf"/>
</dbReference>
<dbReference type="InterPro" id="IPR003137">
    <property type="entry name" value="PA_domain"/>
</dbReference>
<dbReference type="Gene3D" id="3.30.70.80">
    <property type="entry name" value="Peptidase S8 propeptide/proteinase inhibitor I9"/>
    <property type="match status" value="1"/>
</dbReference>
<dbReference type="Pfam" id="PF05922">
    <property type="entry name" value="Inhibitor_I9"/>
    <property type="match status" value="1"/>
</dbReference>
<feature type="domain" description="PA" evidence="11">
    <location>
        <begin position="429"/>
        <end position="503"/>
    </location>
</feature>
<dbReference type="InterPro" id="IPR045051">
    <property type="entry name" value="SBT"/>
</dbReference>
<dbReference type="InterPro" id="IPR015500">
    <property type="entry name" value="Peptidase_S8_subtilisin-rel"/>
</dbReference>
<dbReference type="CDD" id="cd04852">
    <property type="entry name" value="Peptidases_S8_3"/>
    <property type="match status" value="1"/>
</dbReference>
<comment type="similarity">
    <text evidence="1 8">Belongs to the peptidase S8 family.</text>
</comment>
<dbReference type="Pfam" id="PF00082">
    <property type="entry name" value="Peptidase_S8"/>
    <property type="match status" value="1"/>
</dbReference>
<dbReference type="CDD" id="cd02120">
    <property type="entry name" value="PA_subtilisin_like"/>
    <property type="match status" value="1"/>
</dbReference>
<evidence type="ECO:0000256" key="9">
    <source>
        <dbReference type="SAM" id="MobiDB-lite"/>
    </source>
</evidence>
<keyword evidence="2 8" id="KW-0645">Protease</keyword>
<keyword evidence="15" id="KW-1185">Reference proteome</keyword>
<dbReference type="InterPro" id="IPR034197">
    <property type="entry name" value="Peptidases_S8_3"/>
</dbReference>
<dbReference type="Pfam" id="PF02225">
    <property type="entry name" value="PA"/>
    <property type="match status" value="1"/>
</dbReference>
<dbReference type="InterPro" id="IPR000209">
    <property type="entry name" value="Peptidase_S8/S53_dom"/>
</dbReference>
<evidence type="ECO:0000313" key="14">
    <source>
        <dbReference type="EMBL" id="CAL5074109.1"/>
    </source>
</evidence>
<dbReference type="SUPFAM" id="SSF52743">
    <property type="entry name" value="Subtilisin-like"/>
    <property type="match status" value="1"/>
</dbReference>
<feature type="active site" description="Charge relay system" evidence="7 8">
    <location>
        <position position="588"/>
    </location>
</feature>
<evidence type="ECO:0000259" key="12">
    <source>
        <dbReference type="Pfam" id="PF05922"/>
    </source>
</evidence>
<dbReference type="Proteomes" id="UP001497457">
    <property type="component" value="Chromosome 6rd"/>
</dbReference>
<evidence type="ECO:0000259" key="10">
    <source>
        <dbReference type="Pfam" id="PF00082"/>
    </source>
</evidence>
<proteinExistence type="inferred from homology"/>
<dbReference type="AlphaFoldDB" id="A0ABC9FGM8"/>
<evidence type="ECO:0000256" key="8">
    <source>
        <dbReference type="PROSITE-ProRule" id="PRU01240"/>
    </source>
</evidence>